<evidence type="ECO:0000256" key="1">
    <source>
        <dbReference type="SAM" id="SignalP"/>
    </source>
</evidence>
<keyword evidence="3" id="KW-0378">Hydrolase</keyword>
<dbReference type="Pfam" id="PF01471">
    <property type="entry name" value="PG_binding_1"/>
    <property type="match status" value="1"/>
</dbReference>
<reference evidence="3" key="2">
    <citation type="submission" date="2023-05" db="EMBL/GenBank/DDBJ databases">
        <authorList>
            <consortium name="Lawrence Berkeley National Laboratory"/>
            <person name="Steindorff A."/>
            <person name="Hensen N."/>
            <person name="Bonometti L."/>
            <person name="Westerberg I."/>
            <person name="Brannstrom I.O."/>
            <person name="Guillou S."/>
            <person name="Cros-Aarteil S."/>
            <person name="Calhoun S."/>
            <person name="Haridas S."/>
            <person name="Kuo A."/>
            <person name="Mondo S."/>
            <person name="Pangilinan J."/>
            <person name="Riley R."/>
            <person name="Labutti K."/>
            <person name="Andreopoulos B."/>
            <person name="Lipzen A."/>
            <person name="Chen C."/>
            <person name="Yanf M."/>
            <person name="Daum C."/>
            <person name="Ng V."/>
            <person name="Clum A."/>
            <person name="Ohm R."/>
            <person name="Martin F."/>
            <person name="Silar P."/>
            <person name="Natvig D."/>
            <person name="Lalanne C."/>
            <person name="Gautier V."/>
            <person name="Ament-Velasquez S.L."/>
            <person name="Kruys A."/>
            <person name="Hutchinson M.I."/>
            <person name="Powell A.J."/>
            <person name="Barry K."/>
            <person name="Miller A.N."/>
            <person name="Grigoriev I.V."/>
            <person name="Debuchy R."/>
            <person name="Gladieux P."/>
            <person name="Thoren M.H."/>
            <person name="Johannesson H."/>
        </authorList>
    </citation>
    <scope>NUCLEOTIDE SEQUENCE</scope>
    <source>
        <strain evidence="3">CBS 990.96</strain>
    </source>
</reference>
<reference evidence="3" key="1">
    <citation type="journal article" date="2023" name="Mol. Phylogenet. Evol.">
        <title>Genome-scale phylogeny and comparative genomics of the fungal order Sordariales.</title>
        <authorList>
            <person name="Hensen N."/>
            <person name="Bonometti L."/>
            <person name="Westerberg I."/>
            <person name="Brannstrom I.O."/>
            <person name="Guillou S."/>
            <person name="Cros-Aarteil S."/>
            <person name="Calhoun S."/>
            <person name="Haridas S."/>
            <person name="Kuo A."/>
            <person name="Mondo S."/>
            <person name="Pangilinan J."/>
            <person name="Riley R."/>
            <person name="LaButti K."/>
            <person name="Andreopoulos B."/>
            <person name="Lipzen A."/>
            <person name="Chen C."/>
            <person name="Yan M."/>
            <person name="Daum C."/>
            <person name="Ng V."/>
            <person name="Clum A."/>
            <person name="Steindorff A."/>
            <person name="Ohm R.A."/>
            <person name="Martin F."/>
            <person name="Silar P."/>
            <person name="Natvig D.O."/>
            <person name="Lalanne C."/>
            <person name="Gautier V."/>
            <person name="Ament-Velasquez S.L."/>
            <person name="Kruys A."/>
            <person name="Hutchinson M.I."/>
            <person name="Powell A.J."/>
            <person name="Barry K."/>
            <person name="Miller A.N."/>
            <person name="Grigoriev I.V."/>
            <person name="Debuchy R."/>
            <person name="Gladieux P."/>
            <person name="Hiltunen Thoren M."/>
            <person name="Johannesson H."/>
        </authorList>
    </citation>
    <scope>NUCLEOTIDE SEQUENCE</scope>
    <source>
        <strain evidence="3">CBS 990.96</strain>
    </source>
</reference>
<organism evidence="3 4">
    <name type="scientific">Podospora fimiseda</name>
    <dbReference type="NCBI Taxonomy" id="252190"/>
    <lineage>
        <taxon>Eukaryota</taxon>
        <taxon>Fungi</taxon>
        <taxon>Dikarya</taxon>
        <taxon>Ascomycota</taxon>
        <taxon>Pezizomycotina</taxon>
        <taxon>Sordariomycetes</taxon>
        <taxon>Sordariomycetidae</taxon>
        <taxon>Sordariales</taxon>
        <taxon>Podosporaceae</taxon>
        <taxon>Podospora</taxon>
    </lineage>
</organism>
<dbReference type="InterPro" id="IPR036365">
    <property type="entry name" value="PGBD-like_sf"/>
</dbReference>
<evidence type="ECO:0000259" key="2">
    <source>
        <dbReference type="Pfam" id="PF01471"/>
    </source>
</evidence>
<feature type="domain" description="Peptidoglycan binding-like" evidence="2">
    <location>
        <begin position="78"/>
        <end position="131"/>
    </location>
</feature>
<evidence type="ECO:0000313" key="4">
    <source>
        <dbReference type="Proteomes" id="UP001301958"/>
    </source>
</evidence>
<dbReference type="AlphaFoldDB" id="A0AAN7BJ49"/>
<keyword evidence="1" id="KW-0732">Signal</keyword>
<keyword evidence="3" id="KW-0121">Carboxypeptidase</keyword>
<keyword evidence="4" id="KW-1185">Reference proteome</keyword>
<feature type="chain" id="PRO_5043025114" evidence="1">
    <location>
        <begin position="23"/>
        <end position="157"/>
    </location>
</feature>
<accession>A0AAN7BJ49</accession>
<feature type="signal peptide" evidence="1">
    <location>
        <begin position="1"/>
        <end position="22"/>
    </location>
</feature>
<dbReference type="GO" id="GO:0004180">
    <property type="term" value="F:carboxypeptidase activity"/>
    <property type="evidence" value="ECO:0007669"/>
    <property type="project" value="UniProtKB-KW"/>
</dbReference>
<evidence type="ECO:0000313" key="3">
    <source>
        <dbReference type="EMBL" id="KAK4224219.1"/>
    </source>
</evidence>
<dbReference type="SUPFAM" id="SSF47090">
    <property type="entry name" value="PGBD-like"/>
    <property type="match status" value="1"/>
</dbReference>
<dbReference type="Proteomes" id="UP001301958">
    <property type="component" value="Unassembled WGS sequence"/>
</dbReference>
<dbReference type="InterPro" id="IPR002477">
    <property type="entry name" value="Peptidoglycan-bd-like"/>
</dbReference>
<proteinExistence type="predicted"/>
<gene>
    <name evidence="3" type="ORF">QBC38DRAFT_515432</name>
</gene>
<dbReference type="Gene3D" id="1.10.101.10">
    <property type="entry name" value="PGBD-like superfamily/PGBD"/>
    <property type="match status" value="1"/>
</dbReference>
<dbReference type="EMBL" id="MU865399">
    <property type="protein sequence ID" value="KAK4224219.1"/>
    <property type="molecule type" value="Genomic_DNA"/>
</dbReference>
<dbReference type="InterPro" id="IPR036366">
    <property type="entry name" value="PGBDSf"/>
</dbReference>
<protein>
    <submittedName>
        <fullName evidence="3">Zinc D-Ala-D-Ala carboxypeptidase</fullName>
    </submittedName>
</protein>
<keyword evidence="3" id="KW-0645">Protease</keyword>
<name>A0AAN7BJ49_9PEZI</name>
<comment type="caution">
    <text evidence="3">The sequence shown here is derived from an EMBL/GenBank/DDBJ whole genome shotgun (WGS) entry which is preliminary data.</text>
</comment>
<sequence length="157" mass="16747">MKPTTLFSSLILLFSSANPITAHPTTSPSSTTDALLSPRADRYCDTSYVRHVAPNSRRINYTSLSSGGSCIMGVGAKGSSVKSVQEAINKCYGGSFDTDGKYGELTKKAVKKMQKKIGVPQDGIWGTNTGGKMHFYGARLARPDRPDLGDVHGCVSL</sequence>